<reference evidence="1" key="1">
    <citation type="submission" date="2016-06" db="UniProtKB">
        <authorList>
            <consortium name="WormBaseParasite"/>
        </authorList>
    </citation>
    <scope>IDENTIFICATION</scope>
</reference>
<sequence length="40" mass="4873">MGHLLVNRIQQVDHQFQYQKLYLAKLQRLLPIRDLDVVLR</sequence>
<dbReference type="WBParaSite" id="SCUD_0001079201-mRNA-1">
    <property type="protein sequence ID" value="SCUD_0001079201-mRNA-1"/>
    <property type="gene ID" value="SCUD_0001079201"/>
</dbReference>
<name>A0A183K716_9TREM</name>
<evidence type="ECO:0000313" key="1">
    <source>
        <dbReference type="WBParaSite" id="SCUD_0001079201-mRNA-1"/>
    </source>
</evidence>
<protein>
    <submittedName>
        <fullName evidence="1">Transposase</fullName>
    </submittedName>
</protein>
<proteinExistence type="predicted"/>
<accession>A0A183K716</accession>
<organism evidence="1">
    <name type="scientific">Schistosoma curassoni</name>
    <dbReference type="NCBI Taxonomy" id="6186"/>
    <lineage>
        <taxon>Eukaryota</taxon>
        <taxon>Metazoa</taxon>
        <taxon>Spiralia</taxon>
        <taxon>Lophotrochozoa</taxon>
        <taxon>Platyhelminthes</taxon>
        <taxon>Trematoda</taxon>
        <taxon>Digenea</taxon>
        <taxon>Strigeidida</taxon>
        <taxon>Schistosomatoidea</taxon>
        <taxon>Schistosomatidae</taxon>
        <taxon>Schistosoma</taxon>
    </lineage>
</organism>
<dbReference type="AlphaFoldDB" id="A0A183K716"/>